<dbReference type="SUPFAM" id="SSF51604">
    <property type="entry name" value="Enolase C-terminal domain-like"/>
    <property type="match status" value="1"/>
</dbReference>
<dbReference type="InterPro" id="IPR036849">
    <property type="entry name" value="Enolase-like_C_sf"/>
</dbReference>
<dbReference type="Gene3D" id="3.20.20.120">
    <property type="entry name" value="Enolase-like C-terminal domain"/>
    <property type="match status" value="1"/>
</dbReference>
<evidence type="ECO:0000313" key="3">
    <source>
        <dbReference type="Proteomes" id="UP000831768"/>
    </source>
</evidence>
<organism evidence="2 3">
    <name type="scientific">Halocatena salina</name>
    <dbReference type="NCBI Taxonomy" id="2934340"/>
    <lineage>
        <taxon>Archaea</taxon>
        <taxon>Methanobacteriati</taxon>
        <taxon>Methanobacteriota</taxon>
        <taxon>Stenosarchaea group</taxon>
        <taxon>Halobacteria</taxon>
        <taxon>Halobacteriales</taxon>
        <taxon>Natronomonadaceae</taxon>
        <taxon>Halocatena</taxon>
    </lineage>
</organism>
<keyword evidence="3" id="KW-1185">Reference proteome</keyword>
<reference evidence="2" key="1">
    <citation type="submission" date="2022-04" db="EMBL/GenBank/DDBJ databases">
        <title>Halocatena sp. nov., isolated from a salt lake.</title>
        <authorList>
            <person name="Cui H.-L."/>
        </authorList>
    </citation>
    <scope>NUCLEOTIDE SEQUENCE</scope>
    <source>
        <strain evidence="2">AD-1</strain>
    </source>
</reference>
<accession>A0A8T9ZYH3</accession>
<protein>
    <recommendedName>
        <fullName evidence="4">L-alanine-DL-glutamate epimerase</fullName>
    </recommendedName>
</protein>
<dbReference type="KEGG" id="haad:MW046_06895"/>
<feature type="region of interest" description="Disordered" evidence="1">
    <location>
        <begin position="316"/>
        <end position="344"/>
    </location>
</feature>
<gene>
    <name evidence="2" type="ORF">MW046_06895</name>
</gene>
<name>A0A8T9ZYH3_9EURY</name>
<dbReference type="EMBL" id="CP096019">
    <property type="protein sequence ID" value="UPM41720.1"/>
    <property type="molecule type" value="Genomic_DNA"/>
</dbReference>
<dbReference type="Gene3D" id="3.30.390.10">
    <property type="entry name" value="Enolase-like, N-terminal domain"/>
    <property type="match status" value="1"/>
</dbReference>
<dbReference type="RefSeq" id="WP_247992400.1">
    <property type="nucleotide sequence ID" value="NZ_CP096019.1"/>
</dbReference>
<dbReference type="InterPro" id="IPR029017">
    <property type="entry name" value="Enolase-like_N"/>
</dbReference>
<evidence type="ECO:0008006" key="4">
    <source>
        <dbReference type="Google" id="ProtNLM"/>
    </source>
</evidence>
<dbReference type="GeneID" id="71927760"/>
<sequence>MTLYDQLAQLPITIERYDVSLTERATSSGFTRTTTTIELHGENAVGYGEDVIYDNERHYSFVDQPTTPPPGSYTHRTFSKAVGALALAPDPTEQAYRRWGFESAALDLALKQDGTNFAAVLGEEYDPVRFVVSTRLGDPPTFERIETLLERYPSTEFKLDPTSEWTPTLIDRLAETGRVRILDLKGHYEGTEVDQPPDLELYERVLERFPEAIVEDPALTDATEELLAPNTERISWDAPIHGVTDIEALPFEPAVLNIKPSRFGSLESLLETIEHCQSNGIEMYGGGQFELGVGREHVHALASMFYPHGANDVAPTAYNDPELTAELPTSPLSPPRQPTGLGWS</sequence>
<evidence type="ECO:0000313" key="2">
    <source>
        <dbReference type="EMBL" id="UPM41720.1"/>
    </source>
</evidence>
<proteinExistence type="predicted"/>
<evidence type="ECO:0000256" key="1">
    <source>
        <dbReference type="SAM" id="MobiDB-lite"/>
    </source>
</evidence>
<dbReference type="AlphaFoldDB" id="A0A8T9ZYH3"/>
<dbReference type="Proteomes" id="UP000831768">
    <property type="component" value="Chromosome"/>
</dbReference>